<dbReference type="NCBIfam" id="TIGR01657">
    <property type="entry name" value="P-ATPase-V"/>
    <property type="match status" value="1"/>
</dbReference>
<dbReference type="Pfam" id="PF13246">
    <property type="entry name" value="Cation_ATPase"/>
    <property type="match status" value="1"/>
</dbReference>
<comment type="subcellular location">
    <subcellularLocation>
        <location evidence="1 12">Membrane</location>
        <topology evidence="1 12">Multi-pass membrane protein</topology>
    </subcellularLocation>
</comment>
<dbReference type="OrthoDB" id="48943at2759"/>
<evidence type="ECO:0000256" key="3">
    <source>
        <dbReference type="ARBA" id="ARBA00022553"/>
    </source>
</evidence>
<dbReference type="InterPro" id="IPR036412">
    <property type="entry name" value="HAD-like_sf"/>
</dbReference>
<dbReference type="SFLD" id="SFLDG00002">
    <property type="entry name" value="C1.7:_P-type_atpase_like"/>
    <property type="match status" value="1"/>
</dbReference>
<feature type="transmembrane region" description="Helical" evidence="12">
    <location>
        <begin position="514"/>
        <end position="534"/>
    </location>
</feature>
<feature type="transmembrane region" description="Helical" evidence="12">
    <location>
        <begin position="1164"/>
        <end position="1182"/>
    </location>
</feature>
<evidence type="ECO:0000256" key="8">
    <source>
        <dbReference type="ARBA" id="ARBA00022842"/>
    </source>
</evidence>
<feature type="transmembrane region" description="Helical" evidence="12">
    <location>
        <begin position="1129"/>
        <end position="1152"/>
    </location>
</feature>
<evidence type="ECO:0000256" key="5">
    <source>
        <dbReference type="ARBA" id="ARBA00022723"/>
    </source>
</evidence>
<dbReference type="NCBIfam" id="TIGR01494">
    <property type="entry name" value="ATPase_P-type"/>
    <property type="match status" value="2"/>
</dbReference>
<feature type="transmembrane region" description="Helical" evidence="12">
    <location>
        <begin position="1088"/>
        <end position="1109"/>
    </location>
</feature>
<evidence type="ECO:0000256" key="13">
    <source>
        <dbReference type="SAM" id="MobiDB-lite"/>
    </source>
</evidence>
<dbReference type="SUPFAM" id="SSF81660">
    <property type="entry name" value="Metal cation-transporting ATPase, ATP-binding domain N"/>
    <property type="match status" value="1"/>
</dbReference>
<dbReference type="InterPro" id="IPR006544">
    <property type="entry name" value="P-type_TPase_V"/>
</dbReference>
<dbReference type="Gene3D" id="3.40.1110.10">
    <property type="entry name" value="Calcium-transporting ATPase, cytoplasmic domain N"/>
    <property type="match status" value="1"/>
</dbReference>
<dbReference type="InterPro" id="IPR018303">
    <property type="entry name" value="ATPase_P-typ_P_site"/>
</dbReference>
<dbReference type="InterPro" id="IPR023214">
    <property type="entry name" value="HAD_sf"/>
</dbReference>
<protein>
    <recommendedName>
        <fullName evidence="12">Cation-transporting ATPase</fullName>
        <ecNumber evidence="12">7.2.2.-</ecNumber>
    </recommendedName>
</protein>
<keyword evidence="10 12" id="KW-1133">Transmembrane helix</keyword>
<dbReference type="GO" id="GO:0046872">
    <property type="term" value="F:metal ion binding"/>
    <property type="evidence" value="ECO:0007669"/>
    <property type="project" value="UniProtKB-UniRule"/>
</dbReference>
<dbReference type="Gene3D" id="2.70.150.10">
    <property type="entry name" value="Calcium-transporting ATPase, cytoplasmic transduction domain A"/>
    <property type="match status" value="1"/>
</dbReference>
<evidence type="ECO:0000313" key="17">
    <source>
        <dbReference type="Proteomes" id="UP000695562"/>
    </source>
</evidence>
<dbReference type="InterPro" id="IPR047819">
    <property type="entry name" value="P5A-ATPase_N"/>
</dbReference>
<evidence type="ECO:0000256" key="6">
    <source>
        <dbReference type="ARBA" id="ARBA00022741"/>
    </source>
</evidence>
<comment type="similarity">
    <text evidence="2 12">Belongs to the cation transport ATPase (P-type) (TC 3.A.3) family. Type V subfamily.</text>
</comment>
<keyword evidence="9 12" id="KW-1278">Translocase</keyword>
<dbReference type="InterPro" id="IPR001757">
    <property type="entry name" value="P_typ_ATPase"/>
</dbReference>
<keyword evidence="7 12" id="KW-0067">ATP-binding</keyword>
<dbReference type="SUPFAM" id="SSF56784">
    <property type="entry name" value="HAD-like"/>
    <property type="match status" value="1"/>
</dbReference>
<name>A0A8J4UXX3_9MYCE</name>
<organism evidence="16 17">
    <name type="scientific">Polysphondylium violaceum</name>
    <dbReference type="NCBI Taxonomy" id="133409"/>
    <lineage>
        <taxon>Eukaryota</taxon>
        <taxon>Amoebozoa</taxon>
        <taxon>Evosea</taxon>
        <taxon>Eumycetozoa</taxon>
        <taxon>Dictyostelia</taxon>
        <taxon>Dictyosteliales</taxon>
        <taxon>Dictyosteliaceae</taxon>
        <taxon>Polysphondylium</taxon>
    </lineage>
</organism>
<feature type="transmembrane region" description="Helical" evidence="12">
    <location>
        <begin position="1048"/>
        <end position="1067"/>
    </location>
</feature>
<dbReference type="GO" id="GO:0016020">
    <property type="term" value="C:membrane"/>
    <property type="evidence" value="ECO:0007669"/>
    <property type="project" value="UniProtKB-SubCell"/>
</dbReference>
<feature type="transmembrane region" description="Helical" evidence="12">
    <location>
        <begin position="1202"/>
        <end position="1225"/>
    </location>
</feature>
<feature type="transmembrane region" description="Helical" evidence="12">
    <location>
        <begin position="328"/>
        <end position="348"/>
    </location>
</feature>
<evidence type="ECO:0000256" key="2">
    <source>
        <dbReference type="ARBA" id="ARBA00006000"/>
    </source>
</evidence>
<reference evidence="16" key="1">
    <citation type="submission" date="2020-01" db="EMBL/GenBank/DDBJ databases">
        <title>Development of genomics and gene disruption for Polysphondylium violaceum indicates a role for the polyketide synthase stlB in stalk morphogenesis.</title>
        <authorList>
            <person name="Narita B."/>
            <person name="Kawabe Y."/>
            <person name="Kin K."/>
            <person name="Saito T."/>
            <person name="Gibbs R."/>
            <person name="Kuspa A."/>
            <person name="Muzny D."/>
            <person name="Queller D."/>
            <person name="Richards S."/>
            <person name="Strassman J."/>
            <person name="Sucgang R."/>
            <person name="Worley K."/>
            <person name="Schaap P."/>
        </authorList>
    </citation>
    <scope>NUCLEOTIDE SEQUENCE</scope>
    <source>
        <strain evidence="16">QSvi11</strain>
    </source>
</reference>
<keyword evidence="4 12" id="KW-0812">Transmembrane</keyword>
<evidence type="ECO:0000256" key="11">
    <source>
        <dbReference type="ARBA" id="ARBA00023136"/>
    </source>
</evidence>
<dbReference type="Proteomes" id="UP000695562">
    <property type="component" value="Unassembled WGS sequence"/>
</dbReference>
<evidence type="ECO:0000256" key="7">
    <source>
        <dbReference type="ARBA" id="ARBA00022840"/>
    </source>
</evidence>
<dbReference type="PRINTS" id="PR00119">
    <property type="entry name" value="CATATPASE"/>
</dbReference>
<dbReference type="Pfam" id="PF12409">
    <property type="entry name" value="P5-ATPase"/>
    <property type="match status" value="1"/>
</dbReference>
<dbReference type="EMBL" id="AJWJ01000417">
    <property type="protein sequence ID" value="KAF2071068.1"/>
    <property type="molecule type" value="Genomic_DNA"/>
</dbReference>
<comment type="catalytic activity">
    <reaction evidence="12">
        <text>ATP + H2O = ADP + phosphate + H(+)</text>
        <dbReference type="Rhea" id="RHEA:13065"/>
        <dbReference type="ChEBI" id="CHEBI:15377"/>
        <dbReference type="ChEBI" id="CHEBI:15378"/>
        <dbReference type="ChEBI" id="CHEBI:30616"/>
        <dbReference type="ChEBI" id="CHEBI:43474"/>
        <dbReference type="ChEBI" id="CHEBI:456216"/>
    </reaction>
</comment>
<dbReference type="PANTHER" id="PTHR45630:SF14">
    <property type="entry name" value="CATION-TRANSPORTING ATPASE"/>
    <property type="match status" value="1"/>
</dbReference>
<dbReference type="GO" id="GO:0019829">
    <property type="term" value="F:ATPase-coupled monoatomic cation transmembrane transporter activity"/>
    <property type="evidence" value="ECO:0007669"/>
    <property type="project" value="UniProtKB-UniRule"/>
</dbReference>
<feature type="domain" description="P-type ATPase A" evidence="14">
    <location>
        <begin position="366"/>
        <end position="497"/>
    </location>
</feature>
<dbReference type="FunFam" id="1.20.1110.10:FF:000023">
    <property type="entry name" value="Cation-transporting ATPase"/>
    <property type="match status" value="1"/>
</dbReference>
<dbReference type="PROSITE" id="PS00154">
    <property type="entry name" value="ATPASE_E1_E2"/>
    <property type="match status" value="1"/>
</dbReference>
<dbReference type="SUPFAM" id="SSF81665">
    <property type="entry name" value="Calcium ATPase, transmembrane domain M"/>
    <property type="match status" value="1"/>
</dbReference>
<evidence type="ECO:0000256" key="12">
    <source>
        <dbReference type="RuleBase" id="RU362082"/>
    </source>
</evidence>
<feature type="transmembrane region" description="Helical" evidence="12">
    <location>
        <begin position="554"/>
        <end position="575"/>
    </location>
</feature>
<sequence length="1261" mass="142374">MIQNENHDEYSDVDDANENNNNNSGSLFGLKEKLQKGFSSIASSSVGSSSSPSLEPRKTKKRTIHKESPPLLSTNNSEDENEDDNDVLQDIDINDGSSNNGGFKLNNNNTCSLSSGEDEGEASPPLLQCNGGESISLQQQQKQITLSKQSSPIMYGKINNDFKKKLEKLENNDQQEEDDMLSIDKMVGYAYCTNGEVLYWISIIFTAGIAFLIYYWFNIFYLNLRYKKVSFSSSNLVLVHSCDKRIETYATKSFEPRKLNEIYSKSKLIQLVDQGLDYQEHAQQHLFYGDNEINFPIKSIPLLLLEEVLHPFFIFQLYSVFLWMAEEYYYYAIAIFLIATISATLNLVEIRSNLLSLKKISYFSCMVDVLRDGQVQELESKDLVPGDIIQLRQNFTMPCDVILLTGQAILNESMLTGESIPVTKYSILSDADIQAYRNVSVDGFRDDTKDFTREKRSLLYGGTMIMKLTGGTGSGTDKKVYGMVRHTSFQTTKGKLILSILYPKKSHFKFFAESLKFVGVLCSIALVGFSISVWRLNSLGEDPKTIVLRALDLITIVIPPALPMAMTVGTGFAMVRLKKSKIFCISPPRINMAGKIQVFCFDKTGTLTEEGLDLYGILPTIYQQQQDTQAGSEVAFTQVCKDITQFDNYLFKMLMASCHSLSVIDDKVSGDPLEVKIFEATHSVIHEDHASHYISIPHADPMRPNENITYLEKFDFQSQFQRMSVLVQFQSNKQSYSFVKGSPEMLKKLSLSDSIPSDYDKQLAIFTEKGYRVLSCAYKPWDGPITADKDELRLKTESQLIFLGFIVMENKIKSQSPPTIDILQKANIKTIMCTGDNPLTAKSVAKQTGIIKKDSILFMGILDTCENADDGSVITWEHISKEKGDYHRLDPSTLTLDSDCSNDFNLIITGPVFKKLYHNYLATGSQKFNNMLKRGIVYSRMTPDEKQVLVEELQRVGLYVAMCGDGANDCGALKAAHIGISLSESEASIAAPFTSTVTDISCCPTLIKEGRASLAVSFKLFQFMGMYSLIQFTTVIFLYFIASVLGNWMYLYQDLWIIFPLVIFMGMTRPCDTLSIKRPSGRLISGAIVGSLVVHVLVCISFQTVIFFFLRTKSWYNDDIIDDENIINYVTTTLFTYGCFQYLIIAFTLSFGKPFLKPLYTNRYLFLTYLITLITSLLILFLPTQKVWDFGQLLVLPVSWRLTLFGFICANLVLSTIVEFSFYMYKKRSKKKKVQNVSLIYSKEVPIDPRITENSVLLPIS</sequence>
<keyword evidence="6 12" id="KW-0547">Nucleotide-binding</keyword>
<evidence type="ECO:0000256" key="1">
    <source>
        <dbReference type="ARBA" id="ARBA00004141"/>
    </source>
</evidence>
<evidence type="ECO:0000256" key="9">
    <source>
        <dbReference type="ARBA" id="ARBA00022967"/>
    </source>
</evidence>
<dbReference type="Pfam" id="PF00122">
    <property type="entry name" value="E1-E2_ATPase"/>
    <property type="match status" value="1"/>
</dbReference>
<keyword evidence="11 12" id="KW-0472">Membrane</keyword>
<proteinExistence type="inferred from homology"/>
<dbReference type="InterPro" id="IPR008250">
    <property type="entry name" value="ATPase_P-typ_transduc_dom_A_sf"/>
</dbReference>
<keyword evidence="5 12" id="KW-0479">Metal-binding</keyword>
<feature type="region of interest" description="Disordered" evidence="13">
    <location>
        <begin position="1"/>
        <end position="106"/>
    </location>
</feature>
<dbReference type="FunFam" id="3.40.50.1000:FF:000068">
    <property type="entry name" value="Cation-transporting ATPase"/>
    <property type="match status" value="1"/>
</dbReference>
<dbReference type="EC" id="7.2.2.-" evidence="12"/>
<dbReference type="InterPro" id="IPR023299">
    <property type="entry name" value="ATPase_P-typ_cyto_dom_N"/>
</dbReference>
<feature type="compositionally biased region" description="Low complexity" evidence="13">
    <location>
        <begin position="96"/>
        <end position="106"/>
    </location>
</feature>
<keyword evidence="17" id="KW-1185">Reference proteome</keyword>
<dbReference type="Gene3D" id="3.40.50.1000">
    <property type="entry name" value="HAD superfamily/HAD-like"/>
    <property type="match status" value="1"/>
</dbReference>
<dbReference type="AlphaFoldDB" id="A0A8J4UXX3"/>
<dbReference type="InterPro" id="IPR023298">
    <property type="entry name" value="ATPase_P-typ_TM_dom_sf"/>
</dbReference>
<feature type="domain" description="P5B-type ATPase N-terminal" evidence="15">
    <location>
        <begin position="186"/>
        <end position="267"/>
    </location>
</feature>
<feature type="transmembrane region" description="Helical" evidence="12">
    <location>
        <begin position="1020"/>
        <end position="1042"/>
    </location>
</feature>
<gene>
    <name evidence="16" type="ORF">CYY_007622</name>
</gene>
<feature type="compositionally biased region" description="Acidic residues" evidence="13">
    <location>
        <begin position="77"/>
        <end position="93"/>
    </location>
</feature>
<comment type="caution">
    <text evidence="16">The sequence shown here is derived from an EMBL/GenBank/DDBJ whole genome shotgun (WGS) entry which is preliminary data.</text>
</comment>
<feature type="compositionally biased region" description="Basic and acidic residues" evidence="13">
    <location>
        <begin position="1"/>
        <end position="10"/>
    </location>
</feature>
<evidence type="ECO:0000256" key="4">
    <source>
        <dbReference type="ARBA" id="ARBA00022692"/>
    </source>
</evidence>
<dbReference type="InterPro" id="IPR059000">
    <property type="entry name" value="ATPase_P-type_domA"/>
</dbReference>
<feature type="transmembrane region" description="Helical" evidence="12">
    <location>
        <begin position="197"/>
        <end position="217"/>
    </location>
</feature>
<dbReference type="PANTHER" id="PTHR45630">
    <property type="entry name" value="CATION-TRANSPORTING ATPASE-RELATED"/>
    <property type="match status" value="1"/>
</dbReference>
<dbReference type="InterPro" id="IPR044492">
    <property type="entry name" value="P_typ_ATPase_HD_dom"/>
</dbReference>
<dbReference type="GO" id="GO:0016887">
    <property type="term" value="F:ATP hydrolysis activity"/>
    <property type="evidence" value="ECO:0007669"/>
    <property type="project" value="InterPro"/>
</dbReference>
<dbReference type="GO" id="GO:0005524">
    <property type="term" value="F:ATP binding"/>
    <property type="evidence" value="ECO:0007669"/>
    <property type="project" value="UniProtKB-UniRule"/>
</dbReference>
<dbReference type="GO" id="GO:0140358">
    <property type="term" value="F:P-type transmembrane transporter activity"/>
    <property type="evidence" value="ECO:0007669"/>
    <property type="project" value="InterPro"/>
</dbReference>
<evidence type="ECO:0000259" key="15">
    <source>
        <dbReference type="Pfam" id="PF12409"/>
    </source>
</evidence>
<dbReference type="SFLD" id="SFLDF00027">
    <property type="entry name" value="p-type_atpase"/>
    <property type="match status" value="1"/>
</dbReference>
<dbReference type="SFLD" id="SFLDS00003">
    <property type="entry name" value="Haloacid_Dehalogenase"/>
    <property type="match status" value="1"/>
</dbReference>
<keyword evidence="3" id="KW-0597">Phosphoprotein</keyword>
<keyword evidence="8 12" id="KW-0460">Magnesium</keyword>
<evidence type="ECO:0000259" key="14">
    <source>
        <dbReference type="Pfam" id="PF00122"/>
    </source>
</evidence>
<accession>A0A8J4UXX3</accession>
<feature type="compositionally biased region" description="Low complexity" evidence="13">
    <location>
        <begin position="39"/>
        <end position="53"/>
    </location>
</feature>
<evidence type="ECO:0000256" key="10">
    <source>
        <dbReference type="ARBA" id="ARBA00022989"/>
    </source>
</evidence>
<evidence type="ECO:0000313" key="16">
    <source>
        <dbReference type="EMBL" id="KAF2071068.1"/>
    </source>
</evidence>
<dbReference type="SUPFAM" id="SSF81653">
    <property type="entry name" value="Calcium ATPase, transduction domain A"/>
    <property type="match status" value="1"/>
</dbReference>